<evidence type="ECO:0000256" key="16">
    <source>
        <dbReference type="ARBA" id="ARBA00049349"/>
    </source>
</evidence>
<keyword evidence="18" id="KW-0808">Transferase</keyword>
<dbReference type="GO" id="GO:0005634">
    <property type="term" value="C:nucleus"/>
    <property type="evidence" value="ECO:0007669"/>
    <property type="project" value="UniProtKB-SubCell"/>
</dbReference>
<dbReference type="InterPro" id="IPR040477">
    <property type="entry name" value="KDM4-like_Tudor"/>
</dbReference>
<keyword evidence="5" id="KW-0479">Metal-binding</keyword>
<evidence type="ECO:0000256" key="13">
    <source>
        <dbReference type="ARBA" id="ARBA00023015"/>
    </source>
</evidence>
<keyword evidence="12" id="KW-0408">Iron</keyword>
<gene>
    <name evidence="18" type="primary">Kdm4b</name>
    <name evidence="18" type="ORF">PLUSOC_R14931</name>
</gene>
<comment type="cofactor">
    <cofactor evidence="1">
        <name>Fe(2+)</name>
        <dbReference type="ChEBI" id="CHEBI:29033"/>
    </cofactor>
</comment>
<keyword evidence="19" id="KW-1185">Reference proteome</keyword>
<accession>A0A7L3DTL2</accession>
<keyword evidence="18" id="KW-0489">Methyltransferase</keyword>
<evidence type="ECO:0000256" key="12">
    <source>
        <dbReference type="ARBA" id="ARBA00023004"/>
    </source>
</evidence>
<evidence type="ECO:0000256" key="7">
    <source>
        <dbReference type="ARBA" id="ARBA00022771"/>
    </source>
</evidence>
<evidence type="ECO:0000256" key="14">
    <source>
        <dbReference type="ARBA" id="ARBA00023163"/>
    </source>
</evidence>
<keyword evidence="7" id="KW-0863">Zinc-finger</keyword>
<keyword evidence="6" id="KW-0677">Repeat</keyword>
<dbReference type="Proteomes" id="UP000519225">
    <property type="component" value="Unassembled WGS sequence"/>
</dbReference>
<evidence type="ECO:0000256" key="3">
    <source>
        <dbReference type="ARBA" id="ARBA00009711"/>
    </source>
</evidence>
<evidence type="ECO:0000256" key="8">
    <source>
        <dbReference type="ARBA" id="ARBA00022833"/>
    </source>
</evidence>
<keyword evidence="10" id="KW-0223">Dioxygenase</keyword>
<dbReference type="GO" id="GO:0008270">
    <property type="term" value="F:zinc ion binding"/>
    <property type="evidence" value="ECO:0007669"/>
    <property type="project" value="UniProtKB-KW"/>
</dbReference>
<dbReference type="GO" id="GO:0032259">
    <property type="term" value="P:methylation"/>
    <property type="evidence" value="ECO:0007669"/>
    <property type="project" value="UniProtKB-KW"/>
</dbReference>
<feature type="domain" description="Lysine-specific demethylase 4-like Tudor" evidence="17">
    <location>
        <begin position="39"/>
        <end position="68"/>
    </location>
</feature>
<evidence type="ECO:0000256" key="15">
    <source>
        <dbReference type="ARBA" id="ARBA00023242"/>
    </source>
</evidence>
<name>A0A7L3DTL2_PLUSO</name>
<feature type="non-terminal residue" evidence="18">
    <location>
        <position position="1"/>
    </location>
</feature>
<dbReference type="FunFam" id="3.10.330.70:FF:000001">
    <property type="entry name" value="Putative lysine-specific demethylase 4a"/>
    <property type="match status" value="1"/>
</dbReference>
<proteinExistence type="inferred from homology"/>
<dbReference type="EMBL" id="VZTS01052258">
    <property type="protein sequence ID" value="NXT59616.1"/>
    <property type="molecule type" value="Genomic_DNA"/>
</dbReference>
<dbReference type="Pfam" id="PF18104">
    <property type="entry name" value="Tudor_2"/>
    <property type="match status" value="1"/>
</dbReference>
<comment type="subcellular location">
    <subcellularLocation>
        <location evidence="2">Nucleus</location>
    </subcellularLocation>
</comment>
<evidence type="ECO:0000256" key="1">
    <source>
        <dbReference type="ARBA" id="ARBA00001954"/>
    </source>
</evidence>
<keyword evidence="14" id="KW-0804">Transcription</keyword>
<evidence type="ECO:0000256" key="5">
    <source>
        <dbReference type="ARBA" id="ARBA00022723"/>
    </source>
</evidence>
<comment type="similarity">
    <text evidence="3">Belongs to the JHDM3 histone demethylase family.</text>
</comment>
<dbReference type="EC" id="1.14.11.66" evidence="4"/>
<feature type="non-terminal residue" evidence="18">
    <location>
        <position position="79"/>
    </location>
</feature>
<comment type="caution">
    <text evidence="18">The sequence shown here is derived from an EMBL/GenBank/DDBJ whole genome shotgun (WGS) entry which is preliminary data.</text>
</comment>
<organism evidence="18 19">
    <name type="scientific">Pluvianellus socialis</name>
    <name type="common">Magellanic plover</name>
    <dbReference type="NCBI Taxonomy" id="227228"/>
    <lineage>
        <taxon>Eukaryota</taxon>
        <taxon>Metazoa</taxon>
        <taxon>Chordata</taxon>
        <taxon>Craniata</taxon>
        <taxon>Vertebrata</taxon>
        <taxon>Euteleostomi</taxon>
        <taxon>Archelosauria</taxon>
        <taxon>Archosauria</taxon>
        <taxon>Dinosauria</taxon>
        <taxon>Saurischia</taxon>
        <taxon>Theropoda</taxon>
        <taxon>Coelurosauria</taxon>
        <taxon>Aves</taxon>
        <taxon>Neognathae</taxon>
        <taxon>Neoaves</taxon>
        <taxon>Charadriiformes</taxon>
        <taxon>Charadriidae</taxon>
        <taxon>Pluvianellus</taxon>
    </lineage>
</organism>
<keyword evidence="13" id="KW-0805">Transcription regulation</keyword>
<evidence type="ECO:0000256" key="6">
    <source>
        <dbReference type="ARBA" id="ARBA00022737"/>
    </source>
</evidence>
<dbReference type="SUPFAM" id="SSF63748">
    <property type="entry name" value="Tudor/PWWP/MBT"/>
    <property type="match status" value="2"/>
</dbReference>
<protein>
    <recommendedName>
        <fullName evidence="4">[histone H3]-trimethyl-L-lysine(9) demethylase</fullName>
        <ecNumber evidence="4">1.14.11.66</ecNumber>
    </recommendedName>
</protein>
<dbReference type="GO" id="GO:0140684">
    <property type="term" value="F:histone H3K9me2/H3K9me3 demethylase activity"/>
    <property type="evidence" value="ECO:0007669"/>
    <property type="project" value="UniProtKB-EC"/>
</dbReference>
<keyword evidence="8" id="KW-0862">Zinc</keyword>
<keyword evidence="9" id="KW-0156">Chromatin regulator</keyword>
<keyword evidence="15" id="KW-0539">Nucleus</keyword>
<comment type="catalytic activity">
    <reaction evidence="16">
        <text>N(6),N(6),N(6)-trimethyl-L-lysyl(9)-[histone H3] + 2 2-oxoglutarate + 2 O2 = N(6)-methyl-L-lysyl(9)-[histone H3] + 2 formaldehyde + 2 succinate + 2 CO2</text>
        <dbReference type="Rhea" id="RHEA:60200"/>
        <dbReference type="Rhea" id="RHEA-COMP:15538"/>
        <dbReference type="Rhea" id="RHEA-COMP:15542"/>
        <dbReference type="ChEBI" id="CHEBI:15379"/>
        <dbReference type="ChEBI" id="CHEBI:16526"/>
        <dbReference type="ChEBI" id="CHEBI:16810"/>
        <dbReference type="ChEBI" id="CHEBI:16842"/>
        <dbReference type="ChEBI" id="CHEBI:30031"/>
        <dbReference type="ChEBI" id="CHEBI:61929"/>
        <dbReference type="ChEBI" id="CHEBI:61961"/>
        <dbReference type="EC" id="1.14.11.66"/>
    </reaction>
</comment>
<dbReference type="AlphaFoldDB" id="A0A7L3DTL2"/>
<sequence>MTTQTFYEVNFDDGSYSDNVYPESIISRDCIQLGPPPEGEMVQLQWTDGIIYKAKFIAAQISQIYQVSMEEYARVSCQR</sequence>
<dbReference type="Gene3D" id="3.10.330.70">
    <property type="match status" value="1"/>
</dbReference>
<evidence type="ECO:0000256" key="4">
    <source>
        <dbReference type="ARBA" id="ARBA00012900"/>
    </source>
</evidence>
<dbReference type="GO" id="GO:0008168">
    <property type="term" value="F:methyltransferase activity"/>
    <property type="evidence" value="ECO:0007669"/>
    <property type="project" value="UniProtKB-KW"/>
</dbReference>
<keyword evidence="11" id="KW-0560">Oxidoreductase</keyword>
<evidence type="ECO:0000256" key="11">
    <source>
        <dbReference type="ARBA" id="ARBA00023002"/>
    </source>
</evidence>
<evidence type="ECO:0000313" key="18">
    <source>
        <dbReference type="EMBL" id="NXT59616.1"/>
    </source>
</evidence>
<reference evidence="18 19" key="1">
    <citation type="submission" date="2019-09" db="EMBL/GenBank/DDBJ databases">
        <title>Bird 10,000 Genomes (B10K) Project - Family phase.</title>
        <authorList>
            <person name="Zhang G."/>
        </authorList>
    </citation>
    <scope>NUCLEOTIDE SEQUENCE [LARGE SCALE GENOMIC DNA]</scope>
    <source>
        <strain evidence="18">B10K-DU-012-14</strain>
        <tissue evidence="18">Blood</tissue>
    </source>
</reference>
<evidence type="ECO:0000259" key="17">
    <source>
        <dbReference type="Pfam" id="PF18104"/>
    </source>
</evidence>
<evidence type="ECO:0000256" key="10">
    <source>
        <dbReference type="ARBA" id="ARBA00022964"/>
    </source>
</evidence>
<evidence type="ECO:0000313" key="19">
    <source>
        <dbReference type="Proteomes" id="UP000519225"/>
    </source>
</evidence>
<evidence type="ECO:0000256" key="9">
    <source>
        <dbReference type="ARBA" id="ARBA00022853"/>
    </source>
</evidence>
<evidence type="ECO:0000256" key="2">
    <source>
        <dbReference type="ARBA" id="ARBA00004123"/>
    </source>
</evidence>